<dbReference type="InterPro" id="IPR026919">
    <property type="entry name" value="ADGRV1"/>
</dbReference>
<evidence type="ECO:0000256" key="1">
    <source>
        <dbReference type="ARBA" id="ARBA00001913"/>
    </source>
</evidence>
<dbReference type="SMART" id="SM00089">
    <property type="entry name" value="PKD"/>
    <property type="match status" value="1"/>
</dbReference>
<dbReference type="GO" id="GO:0005737">
    <property type="term" value="C:cytoplasm"/>
    <property type="evidence" value="ECO:0007669"/>
    <property type="project" value="TreeGrafter"/>
</dbReference>
<dbReference type="InterPro" id="IPR038081">
    <property type="entry name" value="CalX-like_sf"/>
</dbReference>
<feature type="signal peptide" evidence="5">
    <location>
        <begin position="1"/>
        <end position="22"/>
    </location>
</feature>
<dbReference type="InterPro" id="IPR000601">
    <property type="entry name" value="PKD_dom"/>
</dbReference>
<comment type="caution">
    <text evidence="7">The sequence shown here is derived from an EMBL/GenBank/DDBJ whole genome shotgun (WGS) entry which is preliminary data.</text>
</comment>
<dbReference type="InterPro" id="IPR003644">
    <property type="entry name" value="Calx_beta"/>
</dbReference>
<evidence type="ECO:0000313" key="8">
    <source>
        <dbReference type="Proteomes" id="UP000030428"/>
    </source>
</evidence>
<proteinExistence type="predicted"/>
<dbReference type="SUPFAM" id="SSF141072">
    <property type="entry name" value="CalX-like"/>
    <property type="match status" value="1"/>
</dbReference>
<dbReference type="GO" id="GO:0001965">
    <property type="term" value="F:G-protein alpha-subunit binding"/>
    <property type="evidence" value="ECO:0007669"/>
    <property type="project" value="TreeGrafter"/>
</dbReference>
<dbReference type="Pfam" id="PF04151">
    <property type="entry name" value="PPC"/>
    <property type="match status" value="1"/>
</dbReference>
<dbReference type="InterPro" id="IPR013320">
    <property type="entry name" value="ConA-like_dom_sf"/>
</dbReference>
<name>A0A4E0QKB2_9GAMM</name>
<dbReference type="Pfam" id="PF13385">
    <property type="entry name" value="Laminin_G_3"/>
    <property type="match status" value="1"/>
</dbReference>
<keyword evidence="2 5" id="KW-0732">Signal</keyword>
<protein>
    <recommendedName>
        <fullName evidence="6">PKD domain-containing protein</fullName>
    </recommendedName>
</protein>
<dbReference type="SUPFAM" id="SSF49299">
    <property type="entry name" value="PKD domain"/>
    <property type="match status" value="1"/>
</dbReference>
<reference evidence="7 8" key="1">
    <citation type="journal article" date="2016" name="Front. Microbiol.">
        <title>Single-Cell (Meta-)Genomics of a Dimorphic Candidatus Thiomargarita nelsonii Reveals Genomic Plasticity.</title>
        <authorList>
            <person name="Flood B.E."/>
            <person name="Fliss P."/>
            <person name="Jones D.S."/>
            <person name="Dick G.J."/>
            <person name="Jain S."/>
            <person name="Kaster A.K."/>
            <person name="Winkel M."/>
            <person name="Mussmann M."/>
            <person name="Bailey J."/>
        </authorList>
    </citation>
    <scope>NUCLEOTIDE SEQUENCE [LARGE SCALE GENOMIC DNA]</scope>
    <source>
        <strain evidence="7">Hydrate Ridge</strain>
    </source>
</reference>
<dbReference type="InterPro" id="IPR035986">
    <property type="entry name" value="PKD_dom_sf"/>
</dbReference>
<dbReference type="Pfam" id="PF18911">
    <property type="entry name" value="PKD_4"/>
    <property type="match status" value="1"/>
</dbReference>
<sequence>MSFRYFAFAVVMSLGLAPPVLAGLNDGLVAYYPFNGNANDESGNGNHGTVHGPIEYVEGIVNQAVKLNGTDTYIRIANPSQKFDTQYTITGWVYTEGRGGVLAGKYTWGAPGGGRGFNLGSTTEGGSGFAFSGSTFFPSALFNEGWSPSKYPKYTMPIGVFEYITAVYDEGNIKIYINGIIKAEKTISHNGTLDNPYDMLIGTYWQDNGTTIVSDVYNRTFDGLIDDLRIYNRVLSESEIQALNTNADFTTDKISGEPPLTVQFSDASAIDEPITSWAWDFDNDGTIDATDQHPTYTYNQKGLYSASLTVSDGENEHSITKNDFILVYDALLRLNSPVPNTLTEVDEYHYYKIDLEPGNSIQLTLDDDSGNIELYVAHNAFPSRTHYDYQSTDQEILIPIAEAGDWYVLVYGSGNYEITAHIDIGILSTVQFSSATYSVTENGGQATITVTRSGGRQDAISANYATSDGTAIAGSDYSQTAGTLNWGNGDFDDKTFTIAITDDSLSEDNETFTISLSDPVSGENLDNATVTIQDYSCIEGKPCLVFEKLPNRAEAIKVGERLTLNLNIEVQATESSQPVDLYVALALPPEYVIPFIFLTERAIVTEILSFRESIVPQQGTFPILDFNVGECLGGTYTYYAAFVRENAPVDINDLASNLAMGQFRLEDKCF</sequence>
<comment type="cofactor">
    <cofactor evidence="1">
        <name>Ca(2+)</name>
        <dbReference type="ChEBI" id="CHEBI:29108"/>
    </cofactor>
</comment>
<keyword evidence="3" id="KW-0677">Repeat</keyword>
<dbReference type="GO" id="GO:0004930">
    <property type="term" value="F:G protein-coupled receptor activity"/>
    <property type="evidence" value="ECO:0007669"/>
    <property type="project" value="InterPro"/>
</dbReference>
<keyword evidence="8" id="KW-1185">Reference proteome</keyword>
<dbReference type="AlphaFoldDB" id="A0A4E0QKB2"/>
<evidence type="ECO:0000313" key="7">
    <source>
        <dbReference type="EMBL" id="TGO01897.1"/>
    </source>
</evidence>
<dbReference type="SUPFAM" id="SSF49899">
    <property type="entry name" value="Concanavalin A-like lectins/glucanases"/>
    <property type="match status" value="1"/>
</dbReference>
<dbReference type="PROSITE" id="PS50093">
    <property type="entry name" value="PKD"/>
    <property type="match status" value="1"/>
</dbReference>
<dbReference type="Pfam" id="PF03160">
    <property type="entry name" value="Calx-beta"/>
    <property type="match status" value="1"/>
</dbReference>
<feature type="chain" id="PRO_5020036138" description="PKD domain-containing protein" evidence="5">
    <location>
        <begin position="23"/>
        <end position="670"/>
    </location>
</feature>
<evidence type="ECO:0000259" key="6">
    <source>
        <dbReference type="PROSITE" id="PS50093"/>
    </source>
</evidence>
<dbReference type="Gene3D" id="2.60.120.200">
    <property type="match status" value="1"/>
</dbReference>
<dbReference type="CDD" id="cd00146">
    <property type="entry name" value="PKD"/>
    <property type="match status" value="1"/>
</dbReference>
<dbReference type="InterPro" id="IPR022409">
    <property type="entry name" value="PKD/Chitinase_dom"/>
</dbReference>
<dbReference type="GO" id="GO:0071277">
    <property type="term" value="P:cellular response to calcium ion"/>
    <property type="evidence" value="ECO:0007669"/>
    <property type="project" value="TreeGrafter"/>
</dbReference>
<dbReference type="InterPro" id="IPR013783">
    <property type="entry name" value="Ig-like_fold"/>
</dbReference>
<dbReference type="Gene3D" id="2.60.40.2030">
    <property type="match status" value="1"/>
</dbReference>
<gene>
    <name evidence="7" type="ORF">PN36_34670</name>
</gene>
<organism evidence="7 8">
    <name type="scientific">Candidatus Thiomargarita nelsonii</name>
    <dbReference type="NCBI Taxonomy" id="1003181"/>
    <lineage>
        <taxon>Bacteria</taxon>
        <taxon>Pseudomonadati</taxon>
        <taxon>Pseudomonadota</taxon>
        <taxon>Gammaproteobacteria</taxon>
        <taxon>Thiotrichales</taxon>
        <taxon>Thiotrichaceae</taxon>
        <taxon>Thiomargarita</taxon>
    </lineage>
</organism>
<dbReference type="GO" id="GO:0010855">
    <property type="term" value="F:adenylate cyclase inhibitor activity"/>
    <property type="evidence" value="ECO:0007669"/>
    <property type="project" value="TreeGrafter"/>
</dbReference>
<dbReference type="PANTHER" id="PTHR46682:SF1">
    <property type="entry name" value="ADHESION G-PROTEIN COUPLED RECEPTOR V1"/>
    <property type="match status" value="1"/>
</dbReference>
<accession>A0A4E0QKB2</accession>
<dbReference type="SMART" id="SM00237">
    <property type="entry name" value="Calx_beta"/>
    <property type="match status" value="1"/>
</dbReference>
<evidence type="ECO:0000256" key="5">
    <source>
        <dbReference type="SAM" id="SignalP"/>
    </source>
</evidence>
<dbReference type="Proteomes" id="UP000030428">
    <property type="component" value="Unassembled WGS sequence"/>
</dbReference>
<dbReference type="EMBL" id="JSZA02000390">
    <property type="protein sequence ID" value="TGO01897.1"/>
    <property type="molecule type" value="Genomic_DNA"/>
</dbReference>
<dbReference type="PANTHER" id="PTHR46682">
    <property type="entry name" value="ADHESION G-PROTEIN COUPLED RECEPTOR V1"/>
    <property type="match status" value="1"/>
</dbReference>
<dbReference type="Gene3D" id="2.60.120.380">
    <property type="match status" value="1"/>
</dbReference>
<dbReference type="InterPro" id="IPR007280">
    <property type="entry name" value="Peptidase_C_arc/bac"/>
</dbReference>
<evidence type="ECO:0000256" key="4">
    <source>
        <dbReference type="ARBA" id="ARBA00022837"/>
    </source>
</evidence>
<dbReference type="GO" id="GO:0016020">
    <property type="term" value="C:membrane"/>
    <property type="evidence" value="ECO:0007669"/>
    <property type="project" value="InterPro"/>
</dbReference>
<keyword evidence="4" id="KW-0106">Calcium</keyword>
<dbReference type="Gene3D" id="2.60.40.10">
    <property type="entry name" value="Immunoglobulins"/>
    <property type="match status" value="1"/>
</dbReference>
<evidence type="ECO:0000256" key="2">
    <source>
        <dbReference type="ARBA" id="ARBA00022729"/>
    </source>
</evidence>
<evidence type="ECO:0000256" key="3">
    <source>
        <dbReference type="ARBA" id="ARBA00022737"/>
    </source>
</evidence>
<feature type="domain" description="PKD" evidence="6">
    <location>
        <begin position="245"/>
        <end position="332"/>
    </location>
</feature>